<dbReference type="Gene3D" id="2.30.30.140">
    <property type="match status" value="4"/>
</dbReference>
<dbReference type="GO" id="GO:0003682">
    <property type="term" value="F:chromatin binding"/>
    <property type="evidence" value="ECO:0007669"/>
    <property type="project" value="TreeGrafter"/>
</dbReference>
<feature type="region of interest" description="Disordered" evidence="13">
    <location>
        <begin position="70"/>
        <end position="96"/>
    </location>
</feature>
<keyword evidence="5" id="KW-0862">Zinc</keyword>
<dbReference type="STRING" id="7574.A0A1S3JRX6"/>
<dbReference type="InterPro" id="IPR001660">
    <property type="entry name" value="SAM"/>
</dbReference>
<feature type="compositionally biased region" description="Basic residues" evidence="13">
    <location>
        <begin position="647"/>
        <end position="663"/>
    </location>
</feature>
<dbReference type="InterPro" id="IPR012313">
    <property type="entry name" value="Znf_FCS"/>
</dbReference>
<evidence type="ECO:0000259" key="14">
    <source>
        <dbReference type="PROSITE" id="PS50105"/>
    </source>
</evidence>
<dbReference type="Gene3D" id="3.30.60.160">
    <property type="match status" value="1"/>
</dbReference>
<evidence type="ECO:0000256" key="12">
    <source>
        <dbReference type="PROSITE-ProRule" id="PRU00459"/>
    </source>
</evidence>
<dbReference type="CDD" id="cd20126">
    <property type="entry name" value="MBT_MBTD1_rpt3"/>
    <property type="match status" value="1"/>
</dbReference>
<keyword evidence="6" id="KW-0156">Chromatin regulator</keyword>
<feature type="compositionally biased region" description="Low complexity" evidence="13">
    <location>
        <begin position="761"/>
        <end position="772"/>
    </location>
</feature>
<dbReference type="SUPFAM" id="SSF63748">
    <property type="entry name" value="Tudor/PWWP/MBT"/>
    <property type="match status" value="4"/>
</dbReference>
<comment type="subcellular location">
    <subcellularLocation>
        <location evidence="1">Nucleus</location>
    </subcellularLocation>
</comment>
<reference evidence="17" key="1">
    <citation type="submission" date="2025-08" db="UniProtKB">
        <authorList>
            <consortium name="RefSeq"/>
        </authorList>
    </citation>
    <scope>IDENTIFICATION</scope>
    <source>
        <tissue evidence="17">Gonads</tissue>
    </source>
</reference>
<dbReference type="GO" id="GO:0042393">
    <property type="term" value="F:histone binding"/>
    <property type="evidence" value="ECO:0007669"/>
    <property type="project" value="TreeGrafter"/>
</dbReference>
<dbReference type="InterPro" id="IPR050548">
    <property type="entry name" value="PcG_chromatin_remod_factors"/>
</dbReference>
<dbReference type="PANTHER" id="PTHR12247:SF104">
    <property type="entry name" value="POLYCOMB PROTEIN SFMBT"/>
    <property type="match status" value="1"/>
</dbReference>
<feature type="region of interest" description="Disordered" evidence="13">
    <location>
        <begin position="152"/>
        <end position="192"/>
    </location>
</feature>
<keyword evidence="3" id="KW-0677">Repeat</keyword>
<dbReference type="GeneID" id="106175592"/>
<gene>
    <name evidence="17" type="primary">LOC106175592</name>
</gene>
<dbReference type="GO" id="GO:0031507">
    <property type="term" value="P:heterochromatin formation"/>
    <property type="evidence" value="ECO:0007669"/>
    <property type="project" value="InterPro"/>
</dbReference>
<dbReference type="InterPro" id="IPR047358">
    <property type="entry name" value="MBT_dSfmbt_rpt1"/>
</dbReference>
<dbReference type="Pfam" id="PF02820">
    <property type="entry name" value="MBT"/>
    <property type="match status" value="4"/>
</dbReference>
<keyword evidence="7" id="KW-0805">Transcription regulation</keyword>
<evidence type="ECO:0000313" key="16">
    <source>
        <dbReference type="Proteomes" id="UP000085678"/>
    </source>
</evidence>
<evidence type="ECO:0000256" key="10">
    <source>
        <dbReference type="ARBA" id="ARBA00023242"/>
    </source>
</evidence>
<accession>A0A1S3JRX6</accession>
<dbReference type="CDD" id="cd20119">
    <property type="entry name" value="MBT_dSfmbt_rpt1"/>
    <property type="match status" value="1"/>
</dbReference>
<dbReference type="CDD" id="cd09580">
    <property type="entry name" value="SAM_Scm-like-4MBT"/>
    <property type="match status" value="1"/>
</dbReference>
<keyword evidence="16" id="KW-1185">Reference proteome</keyword>
<feature type="repeat" description="MBT" evidence="12">
    <location>
        <begin position="534"/>
        <end position="630"/>
    </location>
</feature>
<dbReference type="Pfam" id="PF21319">
    <property type="entry name" value="zf-FCS_1"/>
    <property type="match status" value="1"/>
</dbReference>
<evidence type="ECO:0000256" key="9">
    <source>
        <dbReference type="ARBA" id="ARBA00023163"/>
    </source>
</evidence>
<organism evidence="16 17">
    <name type="scientific">Lingula anatina</name>
    <name type="common">Brachiopod</name>
    <name type="synonym">Lingula unguis</name>
    <dbReference type="NCBI Taxonomy" id="7574"/>
    <lineage>
        <taxon>Eukaryota</taxon>
        <taxon>Metazoa</taxon>
        <taxon>Spiralia</taxon>
        <taxon>Lophotrochozoa</taxon>
        <taxon>Brachiopoda</taxon>
        <taxon>Linguliformea</taxon>
        <taxon>Lingulata</taxon>
        <taxon>Lingulida</taxon>
        <taxon>Linguloidea</taxon>
        <taxon>Lingulidae</taxon>
        <taxon>Lingula</taxon>
    </lineage>
</organism>
<evidence type="ECO:0000256" key="1">
    <source>
        <dbReference type="ARBA" id="ARBA00004123"/>
    </source>
</evidence>
<dbReference type="Pfam" id="PF00536">
    <property type="entry name" value="SAM_1"/>
    <property type="match status" value="1"/>
</dbReference>
<feature type="compositionally biased region" description="Polar residues" evidence="13">
    <location>
        <begin position="830"/>
        <end position="845"/>
    </location>
</feature>
<feature type="repeat" description="MBT" evidence="12">
    <location>
        <begin position="203"/>
        <end position="307"/>
    </location>
</feature>
<evidence type="ECO:0000256" key="8">
    <source>
        <dbReference type="ARBA" id="ARBA00023125"/>
    </source>
</evidence>
<feature type="region of interest" description="Disordered" evidence="13">
    <location>
        <begin position="647"/>
        <end position="675"/>
    </location>
</feature>
<dbReference type="RefSeq" id="XP_013413115.1">
    <property type="nucleotide sequence ID" value="XM_013557661.2"/>
</dbReference>
<evidence type="ECO:0000256" key="4">
    <source>
        <dbReference type="ARBA" id="ARBA00022771"/>
    </source>
</evidence>
<feature type="compositionally biased region" description="Low complexity" evidence="13">
    <location>
        <begin position="811"/>
        <end position="821"/>
    </location>
</feature>
<feature type="region of interest" description="Disordered" evidence="13">
    <location>
        <begin position="713"/>
        <end position="869"/>
    </location>
</feature>
<dbReference type="PROSITE" id="PS50105">
    <property type="entry name" value="SAM_DOMAIN"/>
    <property type="match status" value="1"/>
</dbReference>
<dbReference type="GO" id="GO:0008270">
    <property type="term" value="F:zinc ion binding"/>
    <property type="evidence" value="ECO:0007669"/>
    <property type="project" value="UniProtKB-KW"/>
</dbReference>
<dbReference type="KEGG" id="lak:106175592"/>
<keyword evidence="10" id="KW-0539">Nucleus</keyword>
<dbReference type="GO" id="GO:0005634">
    <property type="term" value="C:nucleus"/>
    <property type="evidence" value="ECO:0007669"/>
    <property type="project" value="UniProtKB-SubCell"/>
</dbReference>
<dbReference type="SMART" id="SM00454">
    <property type="entry name" value="SAM"/>
    <property type="match status" value="1"/>
</dbReference>
<dbReference type="PROSITE" id="PS51024">
    <property type="entry name" value="ZF_FCS"/>
    <property type="match status" value="1"/>
</dbReference>
<name>A0A1S3JRX6_LINAN</name>
<feature type="compositionally biased region" description="Polar residues" evidence="13">
    <location>
        <begin position="773"/>
        <end position="800"/>
    </location>
</feature>
<evidence type="ECO:0000256" key="5">
    <source>
        <dbReference type="ARBA" id="ARBA00022833"/>
    </source>
</evidence>
<dbReference type="PROSITE" id="PS51079">
    <property type="entry name" value="MBT"/>
    <property type="match status" value="4"/>
</dbReference>
<dbReference type="InterPro" id="IPR038603">
    <property type="entry name" value="Znf_FCS_sf"/>
</dbReference>
<evidence type="ECO:0000256" key="11">
    <source>
        <dbReference type="PROSITE-ProRule" id="PRU00367"/>
    </source>
</evidence>
<keyword evidence="4 11" id="KW-0863">Zinc-finger</keyword>
<keyword evidence="9" id="KW-0804">Transcription</keyword>
<evidence type="ECO:0000256" key="6">
    <source>
        <dbReference type="ARBA" id="ARBA00022853"/>
    </source>
</evidence>
<proteinExistence type="predicted"/>
<dbReference type="CDD" id="cd20100">
    <property type="entry name" value="MBT_dSfmbt-like_rpt4"/>
    <property type="match status" value="1"/>
</dbReference>
<dbReference type="GO" id="GO:0045892">
    <property type="term" value="P:negative regulation of DNA-templated transcription"/>
    <property type="evidence" value="ECO:0007669"/>
    <property type="project" value="TreeGrafter"/>
</dbReference>
<feature type="compositionally biased region" description="Polar residues" evidence="13">
    <location>
        <begin position="85"/>
        <end position="96"/>
    </location>
</feature>
<dbReference type="SUPFAM" id="SSF47769">
    <property type="entry name" value="SAM/Pointed domain"/>
    <property type="match status" value="1"/>
</dbReference>
<feature type="domain" description="SAM" evidence="14">
    <location>
        <begin position="884"/>
        <end position="947"/>
    </location>
</feature>
<feature type="domain" description="FCS-type" evidence="15">
    <location>
        <begin position="109"/>
        <end position="144"/>
    </location>
</feature>
<evidence type="ECO:0000256" key="7">
    <source>
        <dbReference type="ARBA" id="ARBA00023015"/>
    </source>
</evidence>
<evidence type="ECO:0000256" key="3">
    <source>
        <dbReference type="ARBA" id="ARBA00022737"/>
    </source>
</evidence>
<dbReference type="GO" id="GO:0003677">
    <property type="term" value="F:DNA binding"/>
    <property type="evidence" value="ECO:0007669"/>
    <property type="project" value="UniProtKB-KW"/>
</dbReference>
<feature type="compositionally biased region" description="Polar residues" evidence="13">
    <location>
        <begin position="747"/>
        <end position="760"/>
    </location>
</feature>
<feature type="repeat" description="MBT" evidence="12">
    <location>
        <begin position="315"/>
        <end position="417"/>
    </location>
</feature>
<feature type="repeat" description="MBT" evidence="12">
    <location>
        <begin position="418"/>
        <end position="527"/>
    </location>
</feature>
<dbReference type="AlphaFoldDB" id="A0A1S3JRX6"/>
<dbReference type="OrthoDB" id="5800688at2759"/>
<dbReference type="Gene3D" id="1.10.150.50">
    <property type="entry name" value="Transcription Factor, Ets-1"/>
    <property type="match status" value="1"/>
</dbReference>
<evidence type="ECO:0000259" key="15">
    <source>
        <dbReference type="PROSITE" id="PS51024"/>
    </source>
</evidence>
<protein>
    <submittedName>
        <fullName evidence="17">MBT domain-containing protein 1</fullName>
    </submittedName>
</protein>
<dbReference type="PANTHER" id="PTHR12247">
    <property type="entry name" value="POLYCOMB GROUP PROTEIN"/>
    <property type="match status" value="1"/>
</dbReference>
<keyword evidence="2" id="KW-0479">Metal-binding</keyword>
<dbReference type="InterPro" id="IPR037605">
    <property type="entry name" value="Sfmbt_SAM"/>
</dbReference>
<dbReference type="SMART" id="SM00561">
    <property type="entry name" value="MBT"/>
    <property type="match status" value="4"/>
</dbReference>
<dbReference type="FunFam" id="2.30.30.140:FF:000010">
    <property type="entry name" value="MBT domain-containing protein 1 isoform X1"/>
    <property type="match status" value="1"/>
</dbReference>
<dbReference type="FunCoup" id="A0A1S3JRX6">
    <property type="interactions" value="2344"/>
</dbReference>
<evidence type="ECO:0000256" key="2">
    <source>
        <dbReference type="ARBA" id="ARBA00022723"/>
    </source>
</evidence>
<dbReference type="InterPro" id="IPR013761">
    <property type="entry name" value="SAM/pointed_sf"/>
</dbReference>
<feature type="region of interest" description="Disordered" evidence="13">
    <location>
        <begin position="1"/>
        <end position="26"/>
    </location>
</feature>
<evidence type="ECO:0000256" key="13">
    <source>
        <dbReference type="SAM" id="MobiDB-lite"/>
    </source>
</evidence>
<dbReference type="InParanoid" id="A0A1S3JRX6"/>
<feature type="compositionally biased region" description="Polar residues" evidence="13">
    <location>
        <begin position="719"/>
        <end position="733"/>
    </location>
</feature>
<keyword evidence="8" id="KW-0238">DNA-binding</keyword>
<sequence>MEQSDADWGGHDIKSGGDGVETMLGDFDNDSNFGSLSVKSEEAFNTTGLVEDEEMDYNMYEEYSDSYNESNMTYSDTESKEDFGSGQQVTSEENGGSFINSGRNLYIYPSGREGMATCERCGTVGIKHAFYSKTKRFCSLACSRSFATALREGPQSNRRGGHVPGGRMGPLKTPSKKKTPPKPKPQINTIPSSYNKQNAIKSFDWSNYLNTTCAEAASISYFKHAPMSDSWDNIIVGMKVEVINSDVDLPSTVFWIATVIRIAGYKALIRYEGFGADCSKDFWLNLCTQDVHPVGWCATIGKPLVPPKTIQYKYVDWKEFLVKRLTGARTLPNNFYTKVLESMSSHKFKPGTRLEVVDKMCVSAMRVATVDEIIGGRLRLQYVDSKDENDDFWCHYRSPLIHYVGWSSQAGHKLHSTPEYRSKAAEKARTGEYEEGDASPDMFIEHKDIPNGQRFEAGMKLEAIDPLNLSTICVASVMKVLKNNYLMIGIDGSMAHNGSDWFCYHASSPSIFPMGFCEINSIELTPPRGYKGPFKWFDYLKQTKSRAAPVRLFDKEIPKHGYRVGMKLEAVDLMEPRLICVASVTQIVGRLLRIHFDGWEKEYDQWIDCQSPDIYPVGWCEMVGYHLEGPKTKETYVPLQTVSKKRKTKNQIYKGPRKKRKTRMGLGGRASNGKDVWDLPLQNENLPPPHIPLPAETVAAMLPPVCVEAAEKVKEEASGNMSDSQGSTRSMPQLSPVIKVEPGVQDEPNSGGNEQYTTDMNNTPNSSYYTSNKISSENGTPSGGDSSALPTIPSAMTASQAPEGGATVKTPSSSGGSLPGSPTRPVGAETLSQMLSRPPAQTQPLLSPKPATPHIPRVVPSGDESPKDSIHLTTKQQTILPERWTVFDVCQFLRINDCGAYCDSFSRKNIDGRKFTTLTKEQIVNLTGMKVGPSLKIYDLIQQLKMRILQQTQEPSS</sequence>
<dbReference type="CDD" id="cd20098">
    <property type="entry name" value="MBT_dSfmbt-like_rpt2"/>
    <property type="match status" value="1"/>
</dbReference>
<dbReference type="Proteomes" id="UP000085678">
    <property type="component" value="Unplaced"/>
</dbReference>
<evidence type="ECO:0000313" key="17">
    <source>
        <dbReference type="RefSeq" id="XP_013413115.1"/>
    </source>
</evidence>
<dbReference type="InterPro" id="IPR004092">
    <property type="entry name" value="Mbt"/>
</dbReference>